<dbReference type="PANTHER" id="PTHR45436:SF10">
    <property type="entry name" value="HISTIDINE KINASE"/>
    <property type="match status" value="1"/>
</dbReference>
<dbReference type="InterPro" id="IPR050428">
    <property type="entry name" value="TCS_sensor_his_kinase"/>
</dbReference>
<dbReference type="Gene3D" id="3.30.450.20">
    <property type="entry name" value="PAS domain"/>
    <property type="match status" value="1"/>
</dbReference>
<evidence type="ECO:0000256" key="12">
    <source>
        <dbReference type="SAM" id="Phobius"/>
    </source>
</evidence>
<dbReference type="Gene3D" id="3.30.565.10">
    <property type="entry name" value="Histidine kinase-like ATPase, C-terminal domain"/>
    <property type="match status" value="1"/>
</dbReference>
<dbReference type="RefSeq" id="WP_169262424.1">
    <property type="nucleotide sequence ID" value="NZ_WTVQ01000057.1"/>
</dbReference>
<evidence type="ECO:0000259" key="13">
    <source>
        <dbReference type="PROSITE" id="PS50109"/>
    </source>
</evidence>
<evidence type="ECO:0000256" key="8">
    <source>
        <dbReference type="ARBA" id="ARBA00022777"/>
    </source>
</evidence>
<dbReference type="InterPro" id="IPR003660">
    <property type="entry name" value="HAMP_dom"/>
</dbReference>
<evidence type="ECO:0000256" key="10">
    <source>
        <dbReference type="ARBA" id="ARBA00023012"/>
    </source>
</evidence>
<evidence type="ECO:0000259" key="14">
    <source>
        <dbReference type="PROSITE" id="PS50885"/>
    </source>
</evidence>
<evidence type="ECO:0000256" key="5">
    <source>
        <dbReference type="ARBA" id="ARBA00022553"/>
    </source>
</evidence>
<evidence type="ECO:0000313" key="16">
    <source>
        <dbReference type="Proteomes" id="UP000648984"/>
    </source>
</evidence>
<dbReference type="GO" id="GO:0004673">
    <property type="term" value="F:protein histidine kinase activity"/>
    <property type="evidence" value="ECO:0007669"/>
    <property type="project" value="UniProtKB-EC"/>
</dbReference>
<reference evidence="15 16" key="1">
    <citation type="submission" date="2019-12" db="EMBL/GenBank/DDBJ databases">
        <title>Comparative genomics gives insights into the taxonomy of the Azoarcus-Aromatoleum group and reveals separate origins of nif in the plant-associated Azoarcus and non-plant-associated Aromatoleum sub-groups.</title>
        <authorList>
            <person name="Lafos M."/>
            <person name="Maluk M."/>
            <person name="Batista M."/>
            <person name="Junghare M."/>
            <person name="Carmona M."/>
            <person name="Faoro H."/>
            <person name="Cruz L.M."/>
            <person name="Battistoni F."/>
            <person name="De Souza E."/>
            <person name="Pedrosa F."/>
            <person name="Chen W.-M."/>
            <person name="Poole P.S."/>
            <person name="Dixon R.A."/>
            <person name="James E.K."/>
        </authorList>
    </citation>
    <scope>NUCLEOTIDE SEQUENCE [LARGE SCALE GENOMIC DNA]</scope>
    <source>
        <strain evidence="15 16">22Lin</strain>
    </source>
</reference>
<dbReference type="PANTHER" id="PTHR45436">
    <property type="entry name" value="SENSOR HISTIDINE KINASE YKOH"/>
    <property type="match status" value="1"/>
</dbReference>
<accession>A0ABX1QH27</accession>
<dbReference type="InterPro" id="IPR036890">
    <property type="entry name" value="HATPase_C_sf"/>
</dbReference>
<keyword evidence="16" id="KW-1185">Reference proteome</keyword>
<evidence type="ECO:0000313" key="15">
    <source>
        <dbReference type="EMBL" id="NMG77295.1"/>
    </source>
</evidence>
<dbReference type="SUPFAM" id="SSF103190">
    <property type="entry name" value="Sensory domain-like"/>
    <property type="match status" value="1"/>
</dbReference>
<dbReference type="PRINTS" id="PR00344">
    <property type="entry name" value="BCTRLSENSOR"/>
</dbReference>
<dbReference type="InterPro" id="IPR004358">
    <property type="entry name" value="Sig_transdc_His_kin-like_C"/>
</dbReference>
<dbReference type="Proteomes" id="UP000648984">
    <property type="component" value="Unassembled WGS sequence"/>
</dbReference>
<keyword evidence="7 12" id="KW-0812">Transmembrane</keyword>
<dbReference type="InterPro" id="IPR036097">
    <property type="entry name" value="HisK_dim/P_sf"/>
</dbReference>
<evidence type="ECO:0000256" key="3">
    <source>
        <dbReference type="ARBA" id="ARBA00012438"/>
    </source>
</evidence>
<protein>
    <recommendedName>
        <fullName evidence="3">histidine kinase</fullName>
        <ecNumber evidence="3">2.7.13.3</ecNumber>
    </recommendedName>
</protein>
<evidence type="ECO:0000256" key="11">
    <source>
        <dbReference type="ARBA" id="ARBA00023136"/>
    </source>
</evidence>
<proteinExistence type="predicted"/>
<keyword evidence="4" id="KW-1003">Cell membrane</keyword>
<keyword evidence="11 12" id="KW-0472">Membrane</keyword>
<dbReference type="Pfam" id="PF00512">
    <property type="entry name" value="HisKA"/>
    <property type="match status" value="1"/>
</dbReference>
<dbReference type="CDD" id="cd00082">
    <property type="entry name" value="HisKA"/>
    <property type="match status" value="1"/>
</dbReference>
<feature type="domain" description="HAMP" evidence="14">
    <location>
        <begin position="204"/>
        <end position="255"/>
    </location>
</feature>
<organism evidence="15 16">
    <name type="scientific">Aromatoleum diolicum</name>
    <dbReference type="NCBI Taxonomy" id="75796"/>
    <lineage>
        <taxon>Bacteria</taxon>
        <taxon>Pseudomonadati</taxon>
        <taxon>Pseudomonadota</taxon>
        <taxon>Betaproteobacteria</taxon>
        <taxon>Rhodocyclales</taxon>
        <taxon>Rhodocyclaceae</taxon>
        <taxon>Aromatoleum</taxon>
    </lineage>
</organism>
<evidence type="ECO:0000256" key="9">
    <source>
        <dbReference type="ARBA" id="ARBA00022989"/>
    </source>
</evidence>
<comment type="caution">
    <text evidence="15">The sequence shown here is derived from an EMBL/GenBank/DDBJ whole genome shotgun (WGS) entry which is preliminary data.</text>
</comment>
<feature type="domain" description="Histidine kinase" evidence="13">
    <location>
        <begin position="262"/>
        <end position="474"/>
    </location>
</feature>
<evidence type="ECO:0000256" key="4">
    <source>
        <dbReference type="ARBA" id="ARBA00022475"/>
    </source>
</evidence>
<name>A0ABX1QH27_9RHOO</name>
<comment type="subcellular location">
    <subcellularLocation>
        <location evidence="2">Cell membrane</location>
        <topology evidence="2">Multi-pass membrane protein</topology>
    </subcellularLocation>
</comment>
<evidence type="ECO:0000256" key="2">
    <source>
        <dbReference type="ARBA" id="ARBA00004651"/>
    </source>
</evidence>
<dbReference type="NCBIfam" id="NF008312">
    <property type="entry name" value="PRK11100.1"/>
    <property type="match status" value="1"/>
</dbReference>
<keyword evidence="8 15" id="KW-0418">Kinase</keyword>
<keyword evidence="6 15" id="KW-0808">Transferase</keyword>
<dbReference type="Pfam" id="PF02518">
    <property type="entry name" value="HATPase_c"/>
    <property type="match status" value="1"/>
</dbReference>
<evidence type="ECO:0000256" key="7">
    <source>
        <dbReference type="ARBA" id="ARBA00022692"/>
    </source>
</evidence>
<dbReference type="SMART" id="SM00387">
    <property type="entry name" value="HATPase_c"/>
    <property type="match status" value="1"/>
</dbReference>
<dbReference type="EC" id="2.7.13.3" evidence="3"/>
<dbReference type="EMBL" id="WTVQ01000057">
    <property type="protein sequence ID" value="NMG77295.1"/>
    <property type="molecule type" value="Genomic_DNA"/>
</dbReference>
<sequence length="474" mass="51680">MNIAIRLFLGYFLIVGLAAWFLVSIFAREVEPGVRQATEETLVDTANLLAELAAEELHSGNIGNGKFSESVNRALKRSPQALISGVSKNSVDARVYVTDRKGIVAFDSTGEAVGADYSQWRDVARVLRGEYGARSTRDDKADQRSSVMYVAAPVIRQELLIGVLTVSKPVAALMPYAERARDRVMKAGFLLLAISAVIGLMFTFWLTWSLNRLRDYALAIAEGKKVEPPVTGGRQLSVLAKSLALMREKLDGKHYVESYVQTLAHELKSPLTAVRGSAELLQEAPSADDRQRFAGHITEQAERMQLIIERLLALARVEQLQTPDDRRVIVLTALIEETVRTRGDILSSRQLVVRIAGDSSATIHGDPFLLQQAVGNLLDNAIEFSPVGGEIDIVIAPTANGHAVTVRDYGPGAPDYALPHLFERFYSLPRPATGRKSTGLGLPFVREVARLHGGDADFSNHPEGGAVGRIILPA</sequence>
<keyword evidence="9 12" id="KW-1133">Transmembrane helix</keyword>
<dbReference type="PROSITE" id="PS50109">
    <property type="entry name" value="HIS_KIN"/>
    <property type="match status" value="1"/>
</dbReference>
<comment type="catalytic activity">
    <reaction evidence="1">
        <text>ATP + protein L-histidine = ADP + protein N-phospho-L-histidine.</text>
        <dbReference type="EC" id="2.7.13.3"/>
    </reaction>
</comment>
<dbReference type="SUPFAM" id="SSF55874">
    <property type="entry name" value="ATPase domain of HSP90 chaperone/DNA topoisomerase II/histidine kinase"/>
    <property type="match status" value="1"/>
</dbReference>
<evidence type="ECO:0000256" key="6">
    <source>
        <dbReference type="ARBA" id="ARBA00022679"/>
    </source>
</evidence>
<evidence type="ECO:0000256" key="1">
    <source>
        <dbReference type="ARBA" id="ARBA00000085"/>
    </source>
</evidence>
<gene>
    <name evidence="15" type="primary">creC</name>
    <name evidence="15" type="ORF">GPA25_21310</name>
</gene>
<dbReference type="InterPro" id="IPR003661">
    <property type="entry name" value="HisK_dim/P_dom"/>
</dbReference>
<dbReference type="SUPFAM" id="SSF47384">
    <property type="entry name" value="Homodimeric domain of signal transducing histidine kinase"/>
    <property type="match status" value="1"/>
</dbReference>
<dbReference type="InterPro" id="IPR029151">
    <property type="entry name" value="Sensor-like_sf"/>
</dbReference>
<dbReference type="Gene3D" id="1.10.287.130">
    <property type="match status" value="1"/>
</dbReference>
<keyword evidence="10" id="KW-0902">Two-component regulatory system</keyword>
<dbReference type="InterPro" id="IPR005467">
    <property type="entry name" value="His_kinase_dom"/>
</dbReference>
<dbReference type="SMART" id="SM00388">
    <property type="entry name" value="HisKA"/>
    <property type="match status" value="1"/>
</dbReference>
<keyword evidence="5" id="KW-0597">Phosphoprotein</keyword>
<dbReference type="InterPro" id="IPR003594">
    <property type="entry name" value="HATPase_dom"/>
</dbReference>
<dbReference type="PROSITE" id="PS50885">
    <property type="entry name" value="HAMP"/>
    <property type="match status" value="1"/>
</dbReference>
<feature type="transmembrane region" description="Helical" evidence="12">
    <location>
        <begin position="189"/>
        <end position="208"/>
    </location>
</feature>